<reference evidence="2" key="1">
    <citation type="journal article" date="2019" name="Int. J. Syst. Evol. Microbiol.">
        <title>The Global Catalogue of Microorganisms (GCM) 10K type strain sequencing project: providing services to taxonomists for standard genome sequencing and annotation.</title>
        <authorList>
            <consortium name="The Broad Institute Genomics Platform"/>
            <consortium name="The Broad Institute Genome Sequencing Center for Infectious Disease"/>
            <person name="Wu L."/>
            <person name="Ma J."/>
        </authorList>
    </citation>
    <scope>NUCLEOTIDE SEQUENCE [LARGE SCALE GENOMIC DNA]</scope>
    <source>
        <strain evidence="2">TISTR 1511</strain>
    </source>
</reference>
<organism evidence="1 2">
    <name type="scientific">Gulosibacter bifidus</name>
    <dbReference type="NCBI Taxonomy" id="272239"/>
    <lineage>
        <taxon>Bacteria</taxon>
        <taxon>Bacillati</taxon>
        <taxon>Actinomycetota</taxon>
        <taxon>Actinomycetes</taxon>
        <taxon>Micrococcales</taxon>
        <taxon>Microbacteriaceae</taxon>
        <taxon>Gulosibacter</taxon>
    </lineage>
</organism>
<dbReference type="Proteomes" id="UP001597453">
    <property type="component" value="Unassembled WGS sequence"/>
</dbReference>
<keyword evidence="1" id="KW-0032">Aminotransferase</keyword>
<dbReference type="SUPFAM" id="SSF56752">
    <property type="entry name" value="D-aminoacid aminotransferase-like PLP-dependent enzymes"/>
    <property type="match status" value="1"/>
</dbReference>
<dbReference type="Pfam" id="PF01063">
    <property type="entry name" value="Aminotran_4"/>
    <property type="match status" value="1"/>
</dbReference>
<evidence type="ECO:0000313" key="1">
    <source>
        <dbReference type="EMBL" id="MFD2674215.1"/>
    </source>
</evidence>
<name>A0ABW5RGL9_9MICO</name>
<accession>A0ABW5RGL9</accession>
<gene>
    <name evidence="1" type="ORF">ACFSUQ_02725</name>
</gene>
<evidence type="ECO:0000313" key="2">
    <source>
        <dbReference type="Proteomes" id="UP001597453"/>
    </source>
</evidence>
<dbReference type="InterPro" id="IPR036038">
    <property type="entry name" value="Aminotransferase-like"/>
</dbReference>
<dbReference type="EMBL" id="JBHUNF010000001">
    <property type="protein sequence ID" value="MFD2674215.1"/>
    <property type="molecule type" value="Genomic_DNA"/>
</dbReference>
<dbReference type="GO" id="GO:0008483">
    <property type="term" value="F:transaminase activity"/>
    <property type="evidence" value="ECO:0007669"/>
    <property type="project" value="UniProtKB-KW"/>
</dbReference>
<sequence length="248" mass="25988">MTACNATGGAMSLPAPIFESFLVLDGRVTAFDLHVARFTAAVTDAFGANVAAQIPAVVAELRAGCGAGARFPKLVATPDGVHWQDRPAPPRTATLTVAPHPVTDTRMHPQFKGPELAWLQEQMAAAGNDVVLVRDGVVAETATAAILVTEDSHGGAGTRILTPNAPALASTTLAWFAATIAKPERAAITWHELSAAAAEGRAVALNALHGPRTLQIRGIEPPALLARAAQQRADAWRERWYSDGQPCT</sequence>
<dbReference type="InterPro" id="IPR001544">
    <property type="entry name" value="Aminotrans_IV"/>
</dbReference>
<keyword evidence="2" id="KW-1185">Reference proteome</keyword>
<dbReference type="RefSeq" id="WP_066057665.1">
    <property type="nucleotide sequence ID" value="NZ_JBHUNF010000001.1"/>
</dbReference>
<protein>
    <submittedName>
        <fullName evidence="1">Aminotransferase class IV</fullName>
    </submittedName>
</protein>
<keyword evidence="1" id="KW-0808">Transferase</keyword>
<proteinExistence type="predicted"/>
<comment type="caution">
    <text evidence="1">The sequence shown here is derived from an EMBL/GenBank/DDBJ whole genome shotgun (WGS) entry which is preliminary data.</text>
</comment>